<proteinExistence type="inferred from homology"/>
<dbReference type="Gene3D" id="1.10.10.10">
    <property type="entry name" value="Winged helix-like DNA-binding domain superfamily/Winged helix DNA-binding domain"/>
    <property type="match status" value="1"/>
</dbReference>
<dbReference type="Gene3D" id="3.40.190.290">
    <property type="match status" value="1"/>
</dbReference>
<dbReference type="OrthoDB" id="9785974at2"/>
<feature type="domain" description="HTH lysR-type" evidence="5">
    <location>
        <begin position="4"/>
        <end position="61"/>
    </location>
</feature>
<dbReference type="GO" id="GO:0003700">
    <property type="term" value="F:DNA-binding transcription factor activity"/>
    <property type="evidence" value="ECO:0007669"/>
    <property type="project" value="InterPro"/>
</dbReference>
<dbReference type="PANTHER" id="PTHR30419">
    <property type="entry name" value="HTH-TYPE TRANSCRIPTIONAL REGULATOR YBHD"/>
    <property type="match status" value="1"/>
</dbReference>
<dbReference type="SUPFAM" id="SSF46785">
    <property type="entry name" value="Winged helix' DNA-binding domain"/>
    <property type="match status" value="1"/>
</dbReference>
<keyword evidence="4" id="KW-0804">Transcription</keyword>
<evidence type="ECO:0000313" key="7">
    <source>
        <dbReference type="Proteomes" id="UP000248918"/>
    </source>
</evidence>
<organism evidence="6 7">
    <name type="scientific">Paraburkholderia bryophila</name>
    <dbReference type="NCBI Taxonomy" id="420952"/>
    <lineage>
        <taxon>Bacteria</taxon>
        <taxon>Pseudomonadati</taxon>
        <taxon>Pseudomonadota</taxon>
        <taxon>Betaproteobacteria</taxon>
        <taxon>Burkholderiales</taxon>
        <taxon>Burkholderiaceae</taxon>
        <taxon>Paraburkholderia</taxon>
    </lineage>
</organism>
<gene>
    <name evidence="6" type="ORF">BX591_105198</name>
</gene>
<dbReference type="EMBL" id="QLTK01000005">
    <property type="protein sequence ID" value="RAS35479.1"/>
    <property type="molecule type" value="Genomic_DNA"/>
</dbReference>
<name>A0A329CL94_9BURK</name>
<evidence type="ECO:0000256" key="1">
    <source>
        <dbReference type="ARBA" id="ARBA00009437"/>
    </source>
</evidence>
<dbReference type="CDD" id="cd08421">
    <property type="entry name" value="PBP2_LTTR_like_1"/>
    <property type="match status" value="1"/>
</dbReference>
<evidence type="ECO:0000259" key="5">
    <source>
        <dbReference type="PROSITE" id="PS50931"/>
    </source>
</evidence>
<dbReference type="Pfam" id="PF00126">
    <property type="entry name" value="HTH_1"/>
    <property type="match status" value="1"/>
</dbReference>
<evidence type="ECO:0000256" key="2">
    <source>
        <dbReference type="ARBA" id="ARBA00023015"/>
    </source>
</evidence>
<keyword evidence="2" id="KW-0805">Transcription regulation</keyword>
<dbReference type="Pfam" id="PF03466">
    <property type="entry name" value="LysR_substrate"/>
    <property type="match status" value="1"/>
</dbReference>
<dbReference type="AlphaFoldDB" id="A0A329CL94"/>
<dbReference type="GO" id="GO:0005829">
    <property type="term" value="C:cytosol"/>
    <property type="evidence" value="ECO:0007669"/>
    <property type="project" value="TreeGrafter"/>
</dbReference>
<reference evidence="6 7" key="1">
    <citation type="submission" date="2018-06" db="EMBL/GenBank/DDBJ databases">
        <title>Genomic Encyclopedia of Type Strains, Phase III (KMG-III): the genomes of soil and plant-associated and newly described type strains.</title>
        <authorList>
            <person name="Whitman W."/>
        </authorList>
    </citation>
    <scope>NUCLEOTIDE SEQUENCE [LARGE SCALE GENOMIC DNA]</scope>
    <source>
        <strain evidence="6 7">LMG 23644</strain>
    </source>
</reference>
<dbReference type="PANTHER" id="PTHR30419:SF2">
    <property type="entry name" value="LYSR FAMILY TRANSCRIPTIONAL REGULATOR"/>
    <property type="match status" value="1"/>
</dbReference>
<dbReference type="InterPro" id="IPR000847">
    <property type="entry name" value="LysR_HTH_N"/>
</dbReference>
<evidence type="ECO:0000256" key="4">
    <source>
        <dbReference type="ARBA" id="ARBA00023163"/>
    </source>
</evidence>
<dbReference type="InterPro" id="IPR036388">
    <property type="entry name" value="WH-like_DNA-bd_sf"/>
</dbReference>
<evidence type="ECO:0000313" key="6">
    <source>
        <dbReference type="EMBL" id="RAS35479.1"/>
    </source>
</evidence>
<dbReference type="InterPro" id="IPR005119">
    <property type="entry name" value="LysR_subst-bd"/>
</dbReference>
<comment type="caution">
    <text evidence="6">The sequence shown here is derived from an EMBL/GenBank/DDBJ whole genome shotgun (WGS) entry which is preliminary data.</text>
</comment>
<accession>A0A329CL94</accession>
<keyword evidence="3 6" id="KW-0238">DNA-binding</keyword>
<protein>
    <submittedName>
        <fullName evidence="6">DNA-binding transcriptional LysR family regulator</fullName>
    </submittedName>
</protein>
<dbReference type="InterPro" id="IPR050950">
    <property type="entry name" value="HTH-type_LysR_regulators"/>
</dbReference>
<dbReference type="GO" id="GO:0003677">
    <property type="term" value="F:DNA binding"/>
    <property type="evidence" value="ECO:0007669"/>
    <property type="project" value="UniProtKB-KW"/>
</dbReference>
<sequence>MPTLDPLSLRLFVAVAETGTIAAAAQREHIAAAAVSKRISEIEATLGVALLRRTNKGVMPTAAGERLVALAHRALHELDDIAVQMRDYASGASGLIRLVANVSSVVQFLPREIQSFAAQHPRIQIQLEEKPSTGVVKAVADNAADIGVFTSVPHGYDVQTFPYRRDSLTLVTPAGHALAHRQAVAFADTLDFEYVGLQPDTAISQQLTRAAHAHARPVNLRIQVTSYDAQCLMIAAGLGLGVMPRAIAQEQADKLGLSIVALTDAWAERDLLLAVRSLEALPVACRMLVAHLRGG</sequence>
<comment type="similarity">
    <text evidence="1">Belongs to the LysR transcriptional regulatory family.</text>
</comment>
<dbReference type="RefSeq" id="WP_111931310.1">
    <property type="nucleotide sequence ID" value="NZ_CADFFP010000006.1"/>
</dbReference>
<dbReference type="SUPFAM" id="SSF53850">
    <property type="entry name" value="Periplasmic binding protein-like II"/>
    <property type="match status" value="1"/>
</dbReference>
<dbReference type="FunFam" id="1.10.10.10:FF:000001">
    <property type="entry name" value="LysR family transcriptional regulator"/>
    <property type="match status" value="1"/>
</dbReference>
<evidence type="ECO:0000256" key="3">
    <source>
        <dbReference type="ARBA" id="ARBA00023125"/>
    </source>
</evidence>
<dbReference type="PROSITE" id="PS50931">
    <property type="entry name" value="HTH_LYSR"/>
    <property type="match status" value="1"/>
</dbReference>
<dbReference type="InterPro" id="IPR036390">
    <property type="entry name" value="WH_DNA-bd_sf"/>
</dbReference>
<dbReference type="Proteomes" id="UP000248918">
    <property type="component" value="Unassembled WGS sequence"/>
</dbReference>